<dbReference type="AlphaFoldDB" id="A0A6P7L162"/>
<feature type="chain" id="PRO_5027699966" evidence="5">
    <location>
        <begin position="30"/>
        <end position="532"/>
    </location>
</feature>
<dbReference type="FunCoup" id="A0A6P7L162">
    <property type="interactions" value="1"/>
</dbReference>
<dbReference type="RefSeq" id="XP_028988367.1">
    <property type="nucleotide sequence ID" value="XM_029132534.3"/>
</dbReference>
<dbReference type="PANTHER" id="PTHR24369">
    <property type="entry name" value="ANTIGEN BSP, PUTATIVE-RELATED"/>
    <property type="match status" value="1"/>
</dbReference>
<proteinExistence type="predicted"/>
<keyword evidence="8" id="KW-0645">Protease</keyword>
<reference evidence="8" key="1">
    <citation type="submission" date="2025-08" db="UniProtKB">
        <authorList>
            <consortium name="RefSeq"/>
        </authorList>
    </citation>
    <scope>IDENTIFICATION</scope>
</reference>
<dbReference type="FunFam" id="3.80.10.10:FF:000770">
    <property type="entry name" value="Uncharacterized protein"/>
    <property type="match status" value="1"/>
</dbReference>
<evidence type="ECO:0000256" key="1">
    <source>
        <dbReference type="ARBA" id="ARBA00022614"/>
    </source>
</evidence>
<evidence type="ECO:0000313" key="8">
    <source>
        <dbReference type="RefSeq" id="XP_028988367.1"/>
    </source>
</evidence>
<keyword evidence="7" id="KW-1185">Reference proteome</keyword>
<dbReference type="InterPro" id="IPR003591">
    <property type="entry name" value="Leu-rich_rpt_typical-subtyp"/>
</dbReference>
<dbReference type="GO" id="GO:0005886">
    <property type="term" value="C:plasma membrane"/>
    <property type="evidence" value="ECO:0007669"/>
    <property type="project" value="TreeGrafter"/>
</dbReference>
<evidence type="ECO:0000256" key="5">
    <source>
        <dbReference type="SAM" id="SignalP"/>
    </source>
</evidence>
<evidence type="ECO:0000256" key="3">
    <source>
        <dbReference type="ARBA" id="ARBA00022737"/>
    </source>
</evidence>
<dbReference type="InterPro" id="IPR050541">
    <property type="entry name" value="LRR_TM_domain-containing"/>
</dbReference>
<dbReference type="Gene3D" id="3.80.10.10">
    <property type="entry name" value="Ribonuclease Inhibitor"/>
    <property type="match status" value="2"/>
</dbReference>
<dbReference type="PROSITE" id="PS51450">
    <property type="entry name" value="LRR"/>
    <property type="match status" value="3"/>
</dbReference>
<feature type="signal peptide" evidence="5">
    <location>
        <begin position="1"/>
        <end position="29"/>
    </location>
</feature>
<accession>A0A6P7L162</accession>
<evidence type="ECO:0000256" key="2">
    <source>
        <dbReference type="ARBA" id="ARBA00022729"/>
    </source>
</evidence>
<keyword evidence="8" id="KW-0378">Hydrolase</keyword>
<keyword evidence="3" id="KW-0677">Repeat</keyword>
<dbReference type="GO" id="GO:0004180">
    <property type="term" value="F:carboxypeptidase activity"/>
    <property type="evidence" value="ECO:0007669"/>
    <property type="project" value="UniProtKB-KW"/>
</dbReference>
<dbReference type="Pfam" id="PF13855">
    <property type="entry name" value="LRR_8"/>
    <property type="match status" value="3"/>
</dbReference>
<sequence length="532" mass="59370">MSHTAPSKMDTDWGLTLLLVLLLCHRGGAESFPACPYRCQCFTPAQVMCADERMSYLPGDVSAEVRDLTVMTSSLAYLFPHTLAGSPQLTRLVFLNNILRSVHAHAFVNLTQLQELEISGNPWLEHLHLGTFSMQGNLTQLLLNFNKFQTLLPGIFDSLKQLESLQMRGNAIAILPAFLFQNLHNLRILDLSQNNLQEVQIETFTGLAAVAILKLNNNNISNLKHGTFHNLSHLEELHLGWNKISQLDDDIFSVLTKLKVLSLRGNLLTTFSGKVFGSEAPNLKELNLKGNKLTELSSLGRLASLTDLILASNRLSNLSEGVFGNVTLLERLDLSENRLAFLPERIFSELRGMKALHLHGNNISEVGAGLFRDQSAVEQLYLSDNRLEALPPGLFDPFDAQPTVRLHGNPWRCDCRMWHLHDWVLRNGEVIEMPDRVMCRRPEYLRGRPVASIDKEQLVCPVPRGETVDASGCSLQASGDMMVVTCKVHKCSPFTVKVQFQGDAGNIQEHVMKNVPEPSFCSNETTSKPPVH</sequence>
<dbReference type="KEGG" id="bspl:114844872"/>
<dbReference type="GeneID" id="114844872"/>
<dbReference type="FunFam" id="3.80.10.10:FF:001164">
    <property type="entry name" value="GH01279p"/>
    <property type="match status" value="1"/>
</dbReference>
<evidence type="ECO:0000259" key="6">
    <source>
        <dbReference type="SMART" id="SM00082"/>
    </source>
</evidence>
<gene>
    <name evidence="8" type="primary">zgc:153913</name>
</gene>
<protein>
    <submittedName>
        <fullName evidence="8">Carboxypeptidase N subunit 2</fullName>
    </submittedName>
</protein>
<dbReference type="InParanoid" id="A0A6P7L162"/>
<dbReference type="OrthoDB" id="6363818at2759"/>
<organism evidence="7 8">
    <name type="scientific">Betta splendens</name>
    <name type="common">Siamese fighting fish</name>
    <dbReference type="NCBI Taxonomy" id="158456"/>
    <lineage>
        <taxon>Eukaryota</taxon>
        <taxon>Metazoa</taxon>
        <taxon>Chordata</taxon>
        <taxon>Craniata</taxon>
        <taxon>Vertebrata</taxon>
        <taxon>Euteleostomi</taxon>
        <taxon>Actinopterygii</taxon>
        <taxon>Neopterygii</taxon>
        <taxon>Teleostei</taxon>
        <taxon>Neoteleostei</taxon>
        <taxon>Acanthomorphata</taxon>
        <taxon>Anabantaria</taxon>
        <taxon>Anabantiformes</taxon>
        <taxon>Anabantoidei</taxon>
        <taxon>Osphronemidae</taxon>
        <taxon>Betta</taxon>
    </lineage>
</organism>
<evidence type="ECO:0000313" key="7">
    <source>
        <dbReference type="Proteomes" id="UP000515150"/>
    </source>
</evidence>
<keyword evidence="4" id="KW-0325">Glycoprotein</keyword>
<evidence type="ECO:0000256" key="4">
    <source>
        <dbReference type="ARBA" id="ARBA00023180"/>
    </source>
</evidence>
<dbReference type="SUPFAM" id="SSF52058">
    <property type="entry name" value="L domain-like"/>
    <property type="match status" value="1"/>
</dbReference>
<dbReference type="InterPro" id="IPR032675">
    <property type="entry name" value="LRR_dom_sf"/>
</dbReference>
<keyword evidence="1" id="KW-0433">Leucine-rich repeat</keyword>
<dbReference type="SMART" id="SM00082">
    <property type="entry name" value="LRRCT"/>
    <property type="match status" value="1"/>
</dbReference>
<keyword evidence="2 5" id="KW-0732">Signal</keyword>
<dbReference type="SMART" id="SM00369">
    <property type="entry name" value="LRR_TYP"/>
    <property type="match status" value="11"/>
</dbReference>
<dbReference type="Proteomes" id="UP000515150">
    <property type="component" value="Chromosome 17"/>
</dbReference>
<dbReference type="SMART" id="SM00365">
    <property type="entry name" value="LRR_SD22"/>
    <property type="match status" value="5"/>
</dbReference>
<dbReference type="InterPro" id="IPR001611">
    <property type="entry name" value="Leu-rich_rpt"/>
</dbReference>
<feature type="domain" description="LRRCT" evidence="6">
    <location>
        <begin position="409"/>
        <end position="461"/>
    </location>
</feature>
<name>A0A6P7L162_BETSP</name>
<dbReference type="InterPro" id="IPR000483">
    <property type="entry name" value="Cys-rich_flank_reg_C"/>
</dbReference>
<dbReference type="PANTHER" id="PTHR24369:SF210">
    <property type="entry name" value="CHAOPTIN-RELATED"/>
    <property type="match status" value="1"/>
</dbReference>
<keyword evidence="8" id="KW-0121">Carboxypeptidase</keyword>
<dbReference type="SMART" id="SM00364">
    <property type="entry name" value="LRR_BAC"/>
    <property type="match status" value="5"/>
</dbReference>